<dbReference type="Proteomes" id="UP000054097">
    <property type="component" value="Unassembled WGS sequence"/>
</dbReference>
<reference evidence="4" key="2">
    <citation type="submission" date="2015-01" db="EMBL/GenBank/DDBJ databases">
        <title>Evolutionary Origins and Diversification of the Mycorrhizal Mutualists.</title>
        <authorList>
            <consortium name="DOE Joint Genome Institute"/>
            <consortium name="Mycorrhizal Genomics Consortium"/>
            <person name="Kohler A."/>
            <person name="Kuo A."/>
            <person name="Nagy L.G."/>
            <person name="Floudas D."/>
            <person name="Copeland A."/>
            <person name="Barry K.W."/>
            <person name="Cichocki N."/>
            <person name="Veneault-Fourrey C."/>
            <person name="LaButti K."/>
            <person name="Lindquist E.A."/>
            <person name="Lipzen A."/>
            <person name="Lundell T."/>
            <person name="Morin E."/>
            <person name="Murat C."/>
            <person name="Riley R."/>
            <person name="Ohm R."/>
            <person name="Sun H."/>
            <person name="Tunlid A."/>
            <person name="Henrissat B."/>
            <person name="Grigoriev I.V."/>
            <person name="Hibbett D.S."/>
            <person name="Martin F."/>
        </authorList>
    </citation>
    <scope>NUCLEOTIDE SEQUENCE [LARGE SCALE GENOMIC DNA]</scope>
    <source>
        <strain evidence="4">MAFF 305830</strain>
    </source>
</reference>
<keyword evidence="1" id="KW-0175">Coiled coil</keyword>
<dbReference type="EMBL" id="KN824298">
    <property type="protein sequence ID" value="KIM27584.1"/>
    <property type="molecule type" value="Genomic_DNA"/>
</dbReference>
<gene>
    <name evidence="3" type="ORF">M408DRAFT_167251</name>
</gene>
<evidence type="ECO:0000256" key="2">
    <source>
        <dbReference type="SAM" id="MobiDB-lite"/>
    </source>
</evidence>
<feature type="coiled-coil region" evidence="1">
    <location>
        <begin position="87"/>
        <end position="114"/>
    </location>
</feature>
<reference evidence="3 4" key="1">
    <citation type="submission" date="2014-04" db="EMBL/GenBank/DDBJ databases">
        <authorList>
            <consortium name="DOE Joint Genome Institute"/>
            <person name="Kuo A."/>
            <person name="Zuccaro A."/>
            <person name="Kohler A."/>
            <person name="Nagy L.G."/>
            <person name="Floudas D."/>
            <person name="Copeland A."/>
            <person name="Barry K.W."/>
            <person name="Cichocki N."/>
            <person name="Veneault-Fourrey C."/>
            <person name="LaButti K."/>
            <person name="Lindquist E.A."/>
            <person name="Lipzen A."/>
            <person name="Lundell T."/>
            <person name="Morin E."/>
            <person name="Murat C."/>
            <person name="Sun H."/>
            <person name="Tunlid A."/>
            <person name="Henrissat B."/>
            <person name="Grigoriev I.V."/>
            <person name="Hibbett D.S."/>
            <person name="Martin F."/>
            <person name="Nordberg H.P."/>
            <person name="Cantor M.N."/>
            <person name="Hua S.X."/>
        </authorList>
    </citation>
    <scope>NUCLEOTIDE SEQUENCE [LARGE SCALE GENOMIC DNA]</scope>
    <source>
        <strain evidence="3 4">MAFF 305830</strain>
    </source>
</reference>
<name>A0A0C3B5Y7_SERVB</name>
<dbReference type="OrthoDB" id="3359404at2759"/>
<keyword evidence="4" id="KW-1185">Reference proteome</keyword>
<feature type="region of interest" description="Disordered" evidence="2">
    <location>
        <begin position="25"/>
        <end position="50"/>
    </location>
</feature>
<organism evidence="3 4">
    <name type="scientific">Serendipita vermifera MAFF 305830</name>
    <dbReference type="NCBI Taxonomy" id="933852"/>
    <lineage>
        <taxon>Eukaryota</taxon>
        <taxon>Fungi</taxon>
        <taxon>Dikarya</taxon>
        <taxon>Basidiomycota</taxon>
        <taxon>Agaricomycotina</taxon>
        <taxon>Agaricomycetes</taxon>
        <taxon>Sebacinales</taxon>
        <taxon>Serendipitaceae</taxon>
        <taxon>Serendipita</taxon>
    </lineage>
</organism>
<protein>
    <submittedName>
        <fullName evidence="3">Uncharacterized protein</fullName>
    </submittedName>
</protein>
<evidence type="ECO:0000313" key="4">
    <source>
        <dbReference type="Proteomes" id="UP000054097"/>
    </source>
</evidence>
<evidence type="ECO:0000256" key="1">
    <source>
        <dbReference type="SAM" id="Coils"/>
    </source>
</evidence>
<feature type="compositionally biased region" description="Polar residues" evidence="2">
    <location>
        <begin position="25"/>
        <end position="39"/>
    </location>
</feature>
<dbReference type="HOGENOM" id="CLU_152123_0_0_1"/>
<dbReference type="AlphaFoldDB" id="A0A0C3B5Y7"/>
<sequence length="135" mass="15688">MRVTRAPSVISYSLWSRQRIPSLKQTKSSGHRQYTQDANQARKKERSRHASWYSDTLPSMIPISLLGFTIYGLLELTRLHLAREKQLLEHVAKIDRLQTEIDELTTALQAQKAMPVTQTPSIHSEKQSKSFWKLW</sequence>
<evidence type="ECO:0000313" key="3">
    <source>
        <dbReference type="EMBL" id="KIM27584.1"/>
    </source>
</evidence>
<accession>A0A0C3B5Y7</accession>
<proteinExistence type="predicted"/>